<evidence type="ECO:0000256" key="1">
    <source>
        <dbReference type="SAM" id="MobiDB-lite"/>
    </source>
</evidence>
<sequence>MFSTLISIFSFAPFILIICSRGSKEDCEECESERKKRKMSKTRRRKNKAKSVSHSSNTISLTGESKRSRQWTSRWKKHLKKQKKCSRPKPEYEPPPQNERPRHPGFEVQLEPNDGLNTVRQIENFRDAQGF</sequence>
<feature type="compositionally biased region" description="Polar residues" evidence="1">
    <location>
        <begin position="52"/>
        <end position="63"/>
    </location>
</feature>
<protein>
    <submittedName>
        <fullName evidence="3">Uncharacterized protein</fullName>
    </submittedName>
</protein>
<accession>A0A8R1HZ73</accession>
<evidence type="ECO:0000313" key="4">
    <source>
        <dbReference type="Proteomes" id="UP000005237"/>
    </source>
</evidence>
<keyword evidence="2" id="KW-0732">Signal</keyword>
<keyword evidence="4" id="KW-1185">Reference proteome</keyword>
<feature type="chain" id="PRO_5035842143" evidence="2">
    <location>
        <begin position="23"/>
        <end position="131"/>
    </location>
</feature>
<feature type="compositionally biased region" description="Basic residues" evidence="1">
    <location>
        <begin position="74"/>
        <end position="87"/>
    </location>
</feature>
<feature type="signal peptide" evidence="2">
    <location>
        <begin position="1"/>
        <end position="22"/>
    </location>
</feature>
<feature type="compositionally biased region" description="Basic residues" evidence="1">
    <location>
        <begin position="35"/>
        <end position="51"/>
    </location>
</feature>
<dbReference type="AlphaFoldDB" id="A0A8R1HZ73"/>
<dbReference type="EnsemblMetazoa" id="CJA10885.1">
    <property type="protein sequence ID" value="CJA10885.1"/>
    <property type="gene ID" value="WBGene00130089"/>
</dbReference>
<evidence type="ECO:0000313" key="3">
    <source>
        <dbReference type="EnsemblMetazoa" id="CJA10885.1"/>
    </source>
</evidence>
<organism evidence="3 4">
    <name type="scientific">Caenorhabditis japonica</name>
    <dbReference type="NCBI Taxonomy" id="281687"/>
    <lineage>
        <taxon>Eukaryota</taxon>
        <taxon>Metazoa</taxon>
        <taxon>Ecdysozoa</taxon>
        <taxon>Nematoda</taxon>
        <taxon>Chromadorea</taxon>
        <taxon>Rhabditida</taxon>
        <taxon>Rhabditina</taxon>
        <taxon>Rhabditomorpha</taxon>
        <taxon>Rhabditoidea</taxon>
        <taxon>Rhabditidae</taxon>
        <taxon>Peloderinae</taxon>
        <taxon>Caenorhabditis</taxon>
    </lineage>
</organism>
<reference evidence="4" key="1">
    <citation type="submission" date="2010-08" db="EMBL/GenBank/DDBJ databases">
        <authorList>
            <consortium name="Caenorhabditis japonica Sequencing Consortium"/>
            <person name="Wilson R.K."/>
        </authorList>
    </citation>
    <scope>NUCLEOTIDE SEQUENCE [LARGE SCALE GENOMIC DNA]</scope>
    <source>
        <strain evidence="4">DF5081</strain>
    </source>
</reference>
<dbReference type="Proteomes" id="UP000005237">
    <property type="component" value="Unassembled WGS sequence"/>
</dbReference>
<reference evidence="3" key="2">
    <citation type="submission" date="2022-06" db="UniProtKB">
        <authorList>
            <consortium name="EnsemblMetazoa"/>
        </authorList>
    </citation>
    <scope>IDENTIFICATION</scope>
    <source>
        <strain evidence="3">DF5081</strain>
    </source>
</reference>
<name>A0A8R1HZ73_CAEJA</name>
<proteinExistence type="predicted"/>
<feature type="region of interest" description="Disordered" evidence="1">
    <location>
        <begin position="30"/>
        <end position="115"/>
    </location>
</feature>
<evidence type="ECO:0000256" key="2">
    <source>
        <dbReference type="SAM" id="SignalP"/>
    </source>
</evidence>